<dbReference type="Pfam" id="PF12513">
    <property type="entry name" value="SUV3_C"/>
    <property type="match status" value="1"/>
</dbReference>
<dbReference type="InterPro" id="IPR050699">
    <property type="entry name" value="RNA-DNA_Helicase"/>
</dbReference>
<keyword evidence="12" id="KW-1185">Reference proteome</keyword>
<evidence type="ECO:0000259" key="10">
    <source>
        <dbReference type="PROSITE" id="PS51194"/>
    </source>
</evidence>
<evidence type="ECO:0000256" key="6">
    <source>
        <dbReference type="ARBA" id="ARBA00022840"/>
    </source>
</evidence>
<accession>A0AAD9GCH0</accession>
<keyword evidence="8" id="KW-0496">Mitochondrion</keyword>
<evidence type="ECO:0000256" key="5">
    <source>
        <dbReference type="ARBA" id="ARBA00022806"/>
    </source>
</evidence>
<sequence length="695" mass="78430">MATLSRLNTKMPQKLLCLTNRWFTNISQLYREAQAALPFTEQERNMLNNALIHINHEQRWNRELYAKGVPPFLLSSPEFREKFIQFADKDARDKEAIRRQIISEATSLHSPQNAEKGRMEVFGSIYELLSGSIVRYVQKEMPKTMLIFHGARHMADLTKPQMEAPARTFRRNIIAHIGPPNSGKTYEAHQRLTASKSGVYCSPLRLLAWEMHKRLLDANVNCALLTGQENRSSDNDTHMACTVEMTPLDRYYECAVIDEMQMLGDPNRGYAWTRAFLGLRAPEVHICGSPSCYIMAKYLANISGDTVSLMCCSANNSQLQITEHQRLGGITVMEEPISVGQLQPGDCVVCFSRNTALNLLENIESTCFKNKGERPTTTAVVYGSLPPEARTQQIEAFNARKKQILVASDVIGMGVNVRIKRIIFHRVAKFDGNKRRPLSAAEIQQIAGRAGRYSLDCGTGYVGCLRSEDIGYLKRMMKQQQEQIERAVVAPTPQTIAAFADSIRSATDPPATLAEAIKIYKAMAQTSVAFEICDVKAMIKVAKALENISMPNDVLVEYLFVPLGSQPALVLVLRAFALSHAVLNNVKLKNILHQGAVDMLDADGQVQHTDPDAMKRLEMLYQILDAYVWLWHKFPNVYVDYHAVLIIKKNITKTLNDMLEKQLQMRGHCYNTDEQEDHIIDAKVARELIRTEHCL</sequence>
<evidence type="ECO:0000256" key="4">
    <source>
        <dbReference type="ARBA" id="ARBA00022801"/>
    </source>
</evidence>
<organism evidence="11 12">
    <name type="scientific">Babesia divergens</name>
    <dbReference type="NCBI Taxonomy" id="32595"/>
    <lineage>
        <taxon>Eukaryota</taxon>
        <taxon>Sar</taxon>
        <taxon>Alveolata</taxon>
        <taxon>Apicomplexa</taxon>
        <taxon>Aconoidasida</taxon>
        <taxon>Piroplasmida</taxon>
        <taxon>Babesiidae</taxon>
        <taxon>Babesia</taxon>
    </lineage>
</organism>
<evidence type="ECO:0000256" key="2">
    <source>
        <dbReference type="ARBA" id="ARBA00012552"/>
    </source>
</evidence>
<dbReference type="Gene3D" id="1.20.58.1080">
    <property type="match status" value="1"/>
</dbReference>
<dbReference type="AlphaFoldDB" id="A0AAD9GCH0"/>
<dbReference type="InterPro" id="IPR027417">
    <property type="entry name" value="P-loop_NTPase"/>
</dbReference>
<keyword evidence="7" id="KW-0809">Transit peptide</keyword>
<dbReference type="EMBL" id="JAHBMH010000044">
    <property type="protein sequence ID" value="KAK1935864.1"/>
    <property type="molecule type" value="Genomic_DNA"/>
</dbReference>
<reference evidence="11" key="2">
    <citation type="submission" date="2021-05" db="EMBL/GenBank/DDBJ databases">
        <authorList>
            <person name="Pain A."/>
        </authorList>
    </citation>
    <scope>NUCLEOTIDE SEQUENCE</scope>
    <source>
        <strain evidence="11">1802A</strain>
    </source>
</reference>
<dbReference type="PANTHER" id="PTHR12131">
    <property type="entry name" value="ATP-DEPENDENT RNA AND DNA HELICASE"/>
    <property type="match status" value="1"/>
</dbReference>
<dbReference type="PROSITE" id="PS51194">
    <property type="entry name" value="HELICASE_CTER"/>
    <property type="match status" value="1"/>
</dbReference>
<dbReference type="Proteomes" id="UP001195914">
    <property type="component" value="Unassembled WGS sequence"/>
</dbReference>
<name>A0AAD9GCH0_BABDI</name>
<comment type="caution">
    <text evidence="11">The sequence shown here is derived from an EMBL/GenBank/DDBJ whole genome shotgun (WGS) entry which is preliminary data.</text>
</comment>
<dbReference type="CDD" id="cd17913">
    <property type="entry name" value="DEXQc_Suv3"/>
    <property type="match status" value="1"/>
</dbReference>
<dbReference type="SUPFAM" id="SSF52540">
    <property type="entry name" value="P-loop containing nucleoside triphosphate hydrolases"/>
    <property type="match status" value="2"/>
</dbReference>
<dbReference type="Gene3D" id="1.20.272.40">
    <property type="match status" value="1"/>
</dbReference>
<feature type="domain" description="Helicase C-terminal" evidence="10">
    <location>
        <begin position="332"/>
        <end position="497"/>
    </location>
</feature>
<dbReference type="Gene3D" id="3.40.50.300">
    <property type="entry name" value="P-loop containing nucleotide triphosphate hydrolases"/>
    <property type="match status" value="2"/>
</dbReference>
<dbReference type="InterPro" id="IPR044774">
    <property type="entry name" value="Suv3_DEXQc"/>
</dbReference>
<evidence type="ECO:0000256" key="8">
    <source>
        <dbReference type="ARBA" id="ARBA00023128"/>
    </source>
</evidence>
<dbReference type="GO" id="GO:0003724">
    <property type="term" value="F:RNA helicase activity"/>
    <property type="evidence" value="ECO:0007669"/>
    <property type="project" value="UniProtKB-EC"/>
</dbReference>
<dbReference type="SMART" id="SM00490">
    <property type="entry name" value="HELICc"/>
    <property type="match status" value="1"/>
</dbReference>
<evidence type="ECO:0000313" key="11">
    <source>
        <dbReference type="EMBL" id="KAK1935864.1"/>
    </source>
</evidence>
<dbReference type="GO" id="GO:0005524">
    <property type="term" value="F:ATP binding"/>
    <property type="evidence" value="ECO:0007669"/>
    <property type="project" value="UniProtKB-KW"/>
</dbReference>
<dbReference type="InterPro" id="IPR055206">
    <property type="entry name" value="DEXQc_SUV3"/>
</dbReference>
<keyword evidence="5 11" id="KW-0347">Helicase</keyword>
<reference evidence="11" key="1">
    <citation type="journal article" date="2014" name="Nucleic Acids Res.">
        <title>The evolutionary dynamics of variant antigen genes in Babesia reveal a history of genomic innovation underlying host-parasite interaction.</title>
        <authorList>
            <person name="Jackson A.P."/>
            <person name="Otto T.D."/>
            <person name="Darby A."/>
            <person name="Ramaprasad A."/>
            <person name="Xia D."/>
            <person name="Echaide I.E."/>
            <person name="Farber M."/>
            <person name="Gahlot S."/>
            <person name="Gamble J."/>
            <person name="Gupta D."/>
            <person name="Gupta Y."/>
            <person name="Jackson L."/>
            <person name="Malandrin L."/>
            <person name="Malas T.B."/>
            <person name="Moussa E."/>
            <person name="Nair M."/>
            <person name="Reid A.J."/>
            <person name="Sanders M."/>
            <person name="Sharma J."/>
            <person name="Tracey A."/>
            <person name="Quail M.A."/>
            <person name="Weir W."/>
            <person name="Wastling J.M."/>
            <person name="Hall N."/>
            <person name="Willadsen P."/>
            <person name="Lingelbach K."/>
            <person name="Shiels B."/>
            <person name="Tait A."/>
            <person name="Berriman M."/>
            <person name="Allred D.R."/>
            <person name="Pain A."/>
        </authorList>
    </citation>
    <scope>NUCLEOTIDE SEQUENCE</scope>
    <source>
        <strain evidence="11">1802A</strain>
    </source>
</reference>
<proteinExistence type="predicted"/>
<dbReference type="Pfam" id="PF22527">
    <property type="entry name" value="DEXQc_Suv3"/>
    <property type="match status" value="1"/>
</dbReference>
<gene>
    <name evidence="11" type="ORF">X943_000061</name>
</gene>
<comment type="subcellular location">
    <subcellularLocation>
        <location evidence="1">Mitochondrion</location>
    </subcellularLocation>
</comment>
<evidence type="ECO:0000313" key="12">
    <source>
        <dbReference type="Proteomes" id="UP001195914"/>
    </source>
</evidence>
<dbReference type="GO" id="GO:0045025">
    <property type="term" value="C:mitochondrial degradosome"/>
    <property type="evidence" value="ECO:0007669"/>
    <property type="project" value="TreeGrafter"/>
</dbReference>
<evidence type="ECO:0000256" key="7">
    <source>
        <dbReference type="ARBA" id="ARBA00022946"/>
    </source>
</evidence>
<dbReference type="Pfam" id="PF00271">
    <property type="entry name" value="Helicase_C"/>
    <property type="match status" value="1"/>
</dbReference>
<evidence type="ECO:0000256" key="3">
    <source>
        <dbReference type="ARBA" id="ARBA00022741"/>
    </source>
</evidence>
<keyword evidence="6" id="KW-0067">ATP-binding</keyword>
<dbReference type="GO" id="GO:0000965">
    <property type="term" value="P:mitochondrial RNA 3'-end processing"/>
    <property type="evidence" value="ECO:0007669"/>
    <property type="project" value="TreeGrafter"/>
</dbReference>
<evidence type="ECO:0000256" key="1">
    <source>
        <dbReference type="ARBA" id="ARBA00004173"/>
    </source>
</evidence>
<dbReference type="EC" id="3.6.4.13" evidence="2"/>
<keyword evidence="3" id="KW-0547">Nucleotide-binding</keyword>
<dbReference type="PANTHER" id="PTHR12131:SF1">
    <property type="entry name" value="ATP-DEPENDENT RNA HELICASE SUPV3L1, MITOCHONDRIAL-RELATED"/>
    <property type="match status" value="1"/>
</dbReference>
<keyword evidence="4" id="KW-0378">Hydrolase</keyword>
<dbReference type="InterPro" id="IPR022192">
    <property type="entry name" value="SUV3_C"/>
</dbReference>
<dbReference type="InterPro" id="IPR001650">
    <property type="entry name" value="Helicase_C-like"/>
</dbReference>
<comment type="catalytic activity">
    <reaction evidence="9">
        <text>ATP + H2O = ADP + phosphate + H(+)</text>
        <dbReference type="Rhea" id="RHEA:13065"/>
        <dbReference type="ChEBI" id="CHEBI:15377"/>
        <dbReference type="ChEBI" id="CHEBI:15378"/>
        <dbReference type="ChEBI" id="CHEBI:30616"/>
        <dbReference type="ChEBI" id="CHEBI:43474"/>
        <dbReference type="ChEBI" id="CHEBI:456216"/>
        <dbReference type="EC" id="3.6.4.13"/>
    </reaction>
</comment>
<dbReference type="GO" id="GO:0016787">
    <property type="term" value="F:hydrolase activity"/>
    <property type="evidence" value="ECO:0007669"/>
    <property type="project" value="UniProtKB-KW"/>
</dbReference>
<evidence type="ECO:0000256" key="9">
    <source>
        <dbReference type="ARBA" id="ARBA00047984"/>
    </source>
</evidence>
<protein>
    <recommendedName>
        <fullName evidence="2">RNA helicase</fullName>
        <ecNumber evidence="2">3.6.4.13</ecNumber>
    </recommendedName>
</protein>